<proteinExistence type="predicted"/>
<keyword evidence="2" id="KW-1133">Transmembrane helix</keyword>
<feature type="compositionally biased region" description="Low complexity" evidence="1">
    <location>
        <begin position="212"/>
        <end position="221"/>
    </location>
</feature>
<evidence type="ECO:0000313" key="4">
    <source>
        <dbReference type="Proteomes" id="UP000076078"/>
    </source>
</evidence>
<sequence>MENVKKESQFCGADSTYFQDIVKQNFYSYNTDVNQTYIYTPIFCDGKFYENFYRLNYSRGSCSPGAGYWICIPIIILSLTNIIIYFCHYDHRNIKHSKNCPNDSSNDIKPTGIVLGTMAATKYNTNNGDIQKPVDRDHKRSDSSDSSSSSSSSDEKHEKHHNHHVSNPAQQPLPPPQVYPPPQQHQPYPYQPNVPYHQPPPQGYQPQPYQPPNTNNYYNQQPLPPPNANMHYGVDYSNDKPAYL</sequence>
<comment type="caution">
    <text evidence="3">The sequence shown here is derived from an EMBL/GenBank/DDBJ whole genome shotgun (WGS) entry which is preliminary data.</text>
</comment>
<accession>A0A152A762</accession>
<dbReference type="AlphaFoldDB" id="A0A152A762"/>
<feature type="transmembrane region" description="Helical" evidence="2">
    <location>
        <begin position="66"/>
        <end position="87"/>
    </location>
</feature>
<dbReference type="EMBL" id="LODT01000005">
    <property type="protein sequence ID" value="KYR01897.1"/>
    <property type="molecule type" value="Genomic_DNA"/>
</dbReference>
<protein>
    <submittedName>
        <fullName evidence="3">Uncharacterized protein</fullName>
    </submittedName>
</protein>
<name>A0A152A762_TIELA</name>
<keyword evidence="2" id="KW-0472">Membrane</keyword>
<reference evidence="3 4" key="1">
    <citation type="submission" date="2015-12" db="EMBL/GenBank/DDBJ databases">
        <title>Dictyostelia acquired genes for synthesis and detection of signals that induce cell-type specialization by lateral gene transfer from prokaryotes.</title>
        <authorList>
            <person name="Gloeckner G."/>
            <person name="Schaap P."/>
        </authorList>
    </citation>
    <scope>NUCLEOTIDE SEQUENCE [LARGE SCALE GENOMIC DNA]</scope>
    <source>
        <strain evidence="3 4">TK</strain>
    </source>
</reference>
<feature type="region of interest" description="Disordered" evidence="1">
    <location>
        <begin position="124"/>
        <end position="244"/>
    </location>
</feature>
<dbReference type="Proteomes" id="UP000076078">
    <property type="component" value="Unassembled WGS sequence"/>
</dbReference>
<organism evidence="3 4">
    <name type="scientific">Tieghemostelium lacteum</name>
    <name type="common">Slime mold</name>
    <name type="synonym">Dictyostelium lacteum</name>
    <dbReference type="NCBI Taxonomy" id="361077"/>
    <lineage>
        <taxon>Eukaryota</taxon>
        <taxon>Amoebozoa</taxon>
        <taxon>Evosea</taxon>
        <taxon>Eumycetozoa</taxon>
        <taxon>Dictyostelia</taxon>
        <taxon>Dictyosteliales</taxon>
        <taxon>Raperosteliaceae</taxon>
        <taxon>Tieghemostelium</taxon>
    </lineage>
</organism>
<evidence type="ECO:0000256" key="2">
    <source>
        <dbReference type="SAM" id="Phobius"/>
    </source>
</evidence>
<feature type="compositionally biased region" description="Pro residues" evidence="1">
    <location>
        <begin position="171"/>
        <end position="211"/>
    </location>
</feature>
<dbReference type="InParanoid" id="A0A152A762"/>
<evidence type="ECO:0000256" key="1">
    <source>
        <dbReference type="SAM" id="MobiDB-lite"/>
    </source>
</evidence>
<keyword evidence="4" id="KW-1185">Reference proteome</keyword>
<keyword evidence="2" id="KW-0812">Transmembrane</keyword>
<evidence type="ECO:0000313" key="3">
    <source>
        <dbReference type="EMBL" id="KYR01897.1"/>
    </source>
</evidence>
<feature type="compositionally biased region" description="Basic and acidic residues" evidence="1">
    <location>
        <begin position="132"/>
        <end position="143"/>
    </location>
</feature>
<gene>
    <name evidence="3" type="ORF">DLAC_01401</name>
</gene>